<reference evidence="1" key="1">
    <citation type="submission" date="2021-05" db="EMBL/GenBank/DDBJ databases">
        <authorList>
            <person name="Pan Q."/>
            <person name="Jouanno E."/>
            <person name="Zahm M."/>
            <person name="Klopp C."/>
            <person name="Cabau C."/>
            <person name="Louis A."/>
            <person name="Berthelot C."/>
            <person name="Parey E."/>
            <person name="Roest Crollius H."/>
            <person name="Montfort J."/>
            <person name="Robinson-Rechavi M."/>
            <person name="Bouchez O."/>
            <person name="Lampietro C."/>
            <person name="Lopez Roques C."/>
            <person name="Donnadieu C."/>
            <person name="Postlethwait J."/>
            <person name="Bobe J."/>
            <person name="Dillon D."/>
            <person name="Chandos A."/>
            <person name="von Hippel F."/>
            <person name="Guiguen Y."/>
        </authorList>
    </citation>
    <scope>NUCLEOTIDE SEQUENCE</scope>
    <source>
        <strain evidence="1">YG-Jan2019</strain>
    </source>
</reference>
<organism evidence="1 2">
    <name type="scientific">Dallia pectoralis</name>
    <name type="common">Alaska blackfish</name>
    <dbReference type="NCBI Taxonomy" id="75939"/>
    <lineage>
        <taxon>Eukaryota</taxon>
        <taxon>Metazoa</taxon>
        <taxon>Chordata</taxon>
        <taxon>Craniata</taxon>
        <taxon>Vertebrata</taxon>
        <taxon>Euteleostomi</taxon>
        <taxon>Actinopterygii</taxon>
        <taxon>Neopterygii</taxon>
        <taxon>Teleostei</taxon>
        <taxon>Protacanthopterygii</taxon>
        <taxon>Esociformes</taxon>
        <taxon>Umbridae</taxon>
        <taxon>Dallia</taxon>
    </lineage>
</organism>
<evidence type="ECO:0000313" key="1">
    <source>
        <dbReference type="EMBL" id="KAJ7988476.1"/>
    </source>
</evidence>
<sequence length="97" mass="10261">MCSGTLQIEAMDDVGQPAPCHSRHSAGCCLGWAGAMRSIILLHPRQSGCLINDSANNNRHTVTSVSAAQAARPGAALCRLPPPIRTPLEEMFTHTLA</sequence>
<comment type="caution">
    <text evidence="1">The sequence shown here is derived from an EMBL/GenBank/DDBJ whole genome shotgun (WGS) entry which is preliminary data.</text>
</comment>
<gene>
    <name evidence="1" type="ORF">DPEC_G00323960</name>
</gene>
<evidence type="ECO:0000313" key="2">
    <source>
        <dbReference type="Proteomes" id="UP001157502"/>
    </source>
</evidence>
<proteinExistence type="predicted"/>
<accession>A0ACC2FAP0</accession>
<dbReference type="EMBL" id="CM055758">
    <property type="protein sequence ID" value="KAJ7988476.1"/>
    <property type="molecule type" value="Genomic_DNA"/>
</dbReference>
<dbReference type="Proteomes" id="UP001157502">
    <property type="component" value="Chromosome 31"/>
</dbReference>
<name>A0ACC2FAP0_DALPE</name>
<keyword evidence="2" id="KW-1185">Reference proteome</keyword>
<protein>
    <submittedName>
        <fullName evidence="1">Uncharacterized protein</fullName>
    </submittedName>
</protein>